<keyword evidence="1" id="KW-1133">Transmembrane helix</keyword>
<dbReference type="EMBL" id="LT629692">
    <property type="protein sequence ID" value="SDG75002.1"/>
    <property type="molecule type" value="Genomic_DNA"/>
</dbReference>
<dbReference type="STRING" id="370764.SAMN04489810_1185"/>
<organism evidence="2 3">
    <name type="scientific">Microbacterium pygmaeum</name>
    <dbReference type="NCBI Taxonomy" id="370764"/>
    <lineage>
        <taxon>Bacteria</taxon>
        <taxon>Bacillati</taxon>
        <taxon>Actinomycetota</taxon>
        <taxon>Actinomycetes</taxon>
        <taxon>Micrococcales</taxon>
        <taxon>Microbacteriaceae</taxon>
        <taxon>Microbacterium</taxon>
    </lineage>
</organism>
<keyword evidence="3" id="KW-1185">Reference proteome</keyword>
<dbReference type="AlphaFoldDB" id="A0A1G7WSW7"/>
<keyword evidence="1" id="KW-0472">Membrane</keyword>
<gene>
    <name evidence="2" type="ORF">SAMN04489810_1185</name>
</gene>
<dbReference type="RefSeq" id="WP_091487608.1">
    <property type="nucleotide sequence ID" value="NZ_LT629692.1"/>
</dbReference>
<evidence type="ECO:0000313" key="3">
    <source>
        <dbReference type="Proteomes" id="UP000199009"/>
    </source>
</evidence>
<dbReference type="Proteomes" id="UP000199009">
    <property type="component" value="Chromosome I"/>
</dbReference>
<sequence>MTDERRTGFPRGRLGWIFGTILLFAGGALFGAIWGSLWLGLVIAAALSIGWLIAYESWRGRTGDLEDPDDNGAQL</sequence>
<evidence type="ECO:0000256" key="1">
    <source>
        <dbReference type="SAM" id="Phobius"/>
    </source>
</evidence>
<feature type="transmembrane region" description="Helical" evidence="1">
    <location>
        <begin position="12"/>
        <end position="31"/>
    </location>
</feature>
<dbReference type="OrthoDB" id="5076084at2"/>
<name>A0A1G7WSW7_9MICO</name>
<keyword evidence="1" id="KW-0812">Transmembrane</keyword>
<accession>A0A1G7WSW7</accession>
<proteinExistence type="predicted"/>
<feature type="transmembrane region" description="Helical" evidence="1">
    <location>
        <begin position="37"/>
        <end position="55"/>
    </location>
</feature>
<reference evidence="2 3" key="1">
    <citation type="submission" date="2016-10" db="EMBL/GenBank/DDBJ databases">
        <authorList>
            <person name="de Groot N.N."/>
        </authorList>
    </citation>
    <scope>NUCLEOTIDE SEQUENCE [LARGE SCALE GENOMIC DNA]</scope>
    <source>
        <strain evidence="2 3">DSM 23142</strain>
    </source>
</reference>
<protein>
    <submittedName>
        <fullName evidence="2">Uncharacterized protein</fullName>
    </submittedName>
</protein>
<evidence type="ECO:0000313" key="2">
    <source>
        <dbReference type="EMBL" id="SDG75002.1"/>
    </source>
</evidence>